<evidence type="ECO:0000259" key="2">
    <source>
        <dbReference type="PROSITE" id="PS50263"/>
    </source>
</evidence>
<accession>E0XX77</accession>
<dbReference type="PANTHER" id="PTHR23088:SF27">
    <property type="entry name" value="DEAMINATED GLUTATHIONE AMIDASE"/>
    <property type="match status" value="1"/>
</dbReference>
<reference evidence="3" key="1">
    <citation type="journal article" date="2011" name="Environ. Microbiol.">
        <title>Time-series analyses of Monterey Bay coastal microbial picoplankton using a 'genome proxy' microarray.</title>
        <authorList>
            <person name="Rich V.I."/>
            <person name="Pham V.D."/>
            <person name="Eppley J."/>
            <person name="Shi Y."/>
            <person name="DeLong E.F."/>
        </authorList>
    </citation>
    <scope>NUCLEOTIDE SEQUENCE</scope>
</reference>
<dbReference type="Gene3D" id="3.60.110.10">
    <property type="entry name" value="Carbon-nitrogen hydrolase"/>
    <property type="match status" value="1"/>
</dbReference>
<dbReference type="PROSITE" id="PS50263">
    <property type="entry name" value="CN_HYDROLASE"/>
    <property type="match status" value="1"/>
</dbReference>
<evidence type="ECO:0000313" key="3">
    <source>
        <dbReference type="EMBL" id="ADI19018.1"/>
    </source>
</evidence>
<protein>
    <submittedName>
        <fullName evidence="3">Predicted amidohydrolase</fullName>
    </submittedName>
</protein>
<dbReference type="SUPFAM" id="SSF56317">
    <property type="entry name" value="Carbon-nitrogen hydrolase"/>
    <property type="match status" value="1"/>
</dbReference>
<keyword evidence="1 3" id="KW-0378">Hydrolase</keyword>
<name>E0XX77_9PROT</name>
<dbReference type="InterPro" id="IPR036526">
    <property type="entry name" value="C-N_Hydrolase_sf"/>
</dbReference>
<dbReference type="GO" id="GO:0016811">
    <property type="term" value="F:hydrolase activity, acting on carbon-nitrogen (but not peptide) bonds, in linear amides"/>
    <property type="evidence" value="ECO:0007669"/>
    <property type="project" value="InterPro"/>
</dbReference>
<evidence type="ECO:0000256" key="1">
    <source>
        <dbReference type="ARBA" id="ARBA00022801"/>
    </source>
</evidence>
<organism evidence="3">
    <name type="scientific">uncultured alpha proteobacterium HF0070_05I22</name>
    <dbReference type="NCBI Taxonomy" id="710803"/>
    <lineage>
        <taxon>Bacteria</taxon>
        <taxon>Pseudomonadati</taxon>
        <taxon>Pseudomonadota</taxon>
        <taxon>Alphaproteobacteria</taxon>
        <taxon>environmental samples</taxon>
    </lineage>
</organism>
<dbReference type="CDD" id="cd07572">
    <property type="entry name" value="nit"/>
    <property type="match status" value="1"/>
</dbReference>
<feature type="domain" description="CN hydrolase" evidence="2">
    <location>
        <begin position="3"/>
        <end position="250"/>
    </location>
</feature>
<dbReference type="PANTHER" id="PTHR23088">
    <property type="entry name" value="NITRILASE-RELATED"/>
    <property type="match status" value="1"/>
</dbReference>
<sequence length="277" mass="29891">MTMTVAALQYCANDDAAATLAHIEPLIAKAARTAGLICLPEAASFLAASRAQLSKCAEWEDDSVSQKKLAALARQHDVWLLAGSLFLRRRQDHKLVNRGILFAPDGQIIASYDKIHMFDANVGDGQQYCESNSFVAGTAPVIADLGDIQLGMSICYDLRFAYLYRQLARDGAHILTVPAAFTAVSGAAHWHVLLRARAIETGCYVIAPAQCGTHSDGRQTYGHALIISPWGEILAEADDGDGVITATIDLAKITAARRAIPSLASTVEFGKTKFYRR</sequence>
<dbReference type="EMBL" id="GU474907">
    <property type="protein sequence ID" value="ADI19018.1"/>
    <property type="molecule type" value="Genomic_DNA"/>
</dbReference>
<dbReference type="Pfam" id="PF00795">
    <property type="entry name" value="CN_hydrolase"/>
    <property type="match status" value="1"/>
</dbReference>
<dbReference type="AlphaFoldDB" id="E0XX77"/>
<dbReference type="InterPro" id="IPR045254">
    <property type="entry name" value="Nit1/2_C-N_Hydrolase"/>
</dbReference>
<proteinExistence type="predicted"/>
<dbReference type="InterPro" id="IPR003010">
    <property type="entry name" value="C-N_Hydrolase"/>
</dbReference>